<sequence length="239" mass="27302">MNDIEIIADTKDYLVINKPAGLLVHGAPHIKETTLVDWLLEKYPEIGQVGEDLDRPGIMHRLDKDVSGLMVIAKNHASYESLKDQFKNRTITKEYTALVYGQVLKDEDEIDFPIKRSTKGFKMAAVPQNFDEENDEAKVRQAATTFSVIKRFINFTLLKVIIKTGRTHQIRVHLHAYGYPLVGDSLYNNKRSKIKNKKYNLGRVFLASTHLEFKDLNGKKQSFSVGLPEDLIQFLAQIK</sequence>
<dbReference type="Pfam" id="PF00849">
    <property type="entry name" value="PseudoU_synth_2"/>
    <property type="match status" value="1"/>
</dbReference>
<feature type="active site" evidence="2">
    <location>
        <position position="63"/>
    </location>
</feature>
<dbReference type="NCBIfam" id="TIGR00005">
    <property type="entry name" value="rluA_subfam"/>
    <property type="match status" value="1"/>
</dbReference>
<dbReference type="InterPro" id="IPR050188">
    <property type="entry name" value="RluA_PseudoU_synthase"/>
</dbReference>
<evidence type="ECO:0000256" key="3">
    <source>
        <dbReference type="RuleBase" id="RU362028"/>
    </source>
</evidence>
<dbReference type="Proteomes" id="UP000182860">
    <property type="component" value="Unassembled WGS sequence"/>
</dbReference>
<feature type="domain" description="Pseudouridine synthase RsuA/RluA-like" evidence="4">
    <location>
        <begin position="12"/>
        <end position="176"/>
    </location>
</feature>
<protein>
    <recommendedName>
        <fullName evidence="3">Pseudouridine synthase</fullName>
        <ecNumber evidence="3">5.4.99.-</ecNumber>
    </recommendedName>
</protein>
<keyword evidence="3" id="KW-0413">Isomerase</keyword>
<comment type="catalytic activity">
    <reaction evidence="3">
        <text>a uridine in RNA = a pseudouridine in RNA</text>
        <dbReference type="Rhea" id="RHEA:48348"/>
        <dbReference type="Rhea" id="RHEA-COMP:12068"/>
        <dbReference type="Rhea" id="RHEA-COMP:12069"/>
        <dbReference type="ChEBI" id="CHEBI:65314"/>
        <dbReference type="ChEBI" id="CHEBI:65315"/>
    </reaction>
</comment>
<gene>
    <name evidence="5" type="ORF">AUJ35_01125</name>
</gene>
<dbReference type="CDD" id="cd02869">
    <property type="entry name" value="PseudoU_synth_RluA_like"/>
    <property type="match status" value="1"/>
</dbReference>
<dbReference type="InterPro" id="IPR020103">
    <property type="entry name" value="PsdUridine_synth_cat_dom_sf"/>
</dbReference>
<organism evidence="5 6">
    <name type="scientific">Candidatus Falkowbacteria bacterium CG1_02_41_21</name>
    <dbReference type="NCBI Taxonomy" id="1805147"/>
    <lineage>
        <taxon>Bacteria</taxon>
        <taxon>Candidatus Falkowiibacteriota</taxon>
    </lineage>
</organism>
<proteinExistence type="inferred from homology"/>
<evidence type="ECO:0000313" key="5">
    <source>
        <dbReference type="EMBL" id="OIO08000.1"/>
    </source>
</evidence>
<comment type="similarity">
    <text evidence="1 3">Belongs to the pseudouridine synthase RluA family.</text>
</comment>
<accession>A0A1J4T916</accession>
<comment type="function">
    <text evidence="3">Responsible for synthesis of pseudouridine from uracil.</text>
</comment>
<dbReference type="PANTHER" id="PTHR21600">
    <property type="entry name" value="MITOCHONDRIAL RNA PSEUDOURIDINE SYNTHASE"/>
    <property type="match status" value="1"/>
</dbReference>
<dbReference type="AlphaFoldDB" id="A0A1J4T916"/>
<comment type="caution">
    <text evidence="5">The sequence shown here is derived from an EMBL/GenBank/DDBJ whole genome shotgun (WGS) entry which is preliminary data.</text>
</comment>
<evidence type="ECO:0000256" key="2">
    <source>
        <dbReference type="PIRSR" id="PIRSR606225-1"/>
    </source>
</evidence>
<dbReference type="GO" id="GO:0003723">
    <property type="term" value="F:RNA binding"/>
    <property type="evidence" value="ECO:0007669"/>
    <property type="project" value="InterPro"/>
</dbReference>
<dbReference type="SUPFAM" id="SSF55120">
    <property type="entry name" value="Pseudouridine synthase"/>
    <property type="match status" value="1"/>
</dbReference>
<dbReference type="GO" id="GO:0140098">
    <property type="term" value="F:catalytic activity, acting on RNA"/>
    <property type="evidence" value="ECO:0007669"/>
    <property type="project" value="UniProtKB-ARBA"/>
</dbReference>
<dbReference type="EC" id="5.4.99.-" evidence="3"/>
<reference evidence="5 6" key="1">
    <citation type="journal article" date="2016" name="Environ. Microbiol.">
        <title>Genomic resolution of a cold subsurface aquifer community provides metabolic insights for novel microbes adapted to high CO concentrations.</title>
        <authorList>
            <person name="Probst A.J."/>
            <person name="Castelle C.J."/>
            <person name="Singh A."/>
            <person name="Brown C.T."/>
            <person name="Anantharaman K."/>
            <person name="Sharon I."/>
            <person name="Hug L.A."/>
            <person name="Burstein D."/>
            <person name="Emerson J.B."/>
            <person name="Thomas B.C."/>
            <person name="Banfield J.F."/>
        </authorList>
    </citation>
    <scope>NUCLEOTIDE SEQUENCE [LARGE SCALE GENOMIC DNA]</scope>
    <source>
        <strain evidence="5">CG1_02_41_21</strain>
    </source>
</reference>
<dbReference type="GO" id="GO:0000455">
    <property type="term" value="P:enzyme-directed rRNA pseudouridine synthesis"/>
    <property type="evidence" value="ECO:0007669"/>
    <property type="project" value="TreeGrafter"/>
</dbReference>
<dbReference type="PANTHER" id="PTHR21600:SF44">
    <property type="entry name" value="RIBOSOMAL LARGE SUBUNIT PSEUDOURIDINE SYNTHASE D"/>
    <property type="match status" value="1"/>
</dbReference>
<dbReference type="InterPro" id="IPR006145">
    <property type="entry name" value="PsdUridine_synth_RsuA/RluA"/>
</dbReference>
<evidence type="ECO:0000313" key="6">
    <source>
        <dbReference type="Proteomes" id="UP000182860"/>
    </source>
</evidence>
<evidence type="ECO:0000256" key="1">
    <source>
        <dbReference type="ARBA" id="ARBA00010876"/>
    </source>
</evidence>
<name>A0A1J4T916_9BACT</name>
<dbReference type="InterPro" id="IPR006225">
    <property type="entry name" value="PsdUridine_synth_RluC/D"/>
</dbReference>
<dbReference type="GO" id="GO:0009982">
    <property type="term" value="F:pseudouridine synthase activity"/>
    <property type="evidence" value="ECO:0007669"/>
    <property type="project" value="InterPro"/>
</dbReference>
<evidence type="ECO:0000259" key="4">
    <source>
        <dbReference type="Pfam" id="PF00849"/>
    </source>
</evidence>
<dbReference type="Gene3D" id="3.30.2350.10">
    <property type="entry name" value="Pseudouridine synthase"/>
    <property type="match status" value="1"/>
</dbReference>
<dbReference type="EMBL" id="MNUV01000019">
    <property type="protein sequence ID" value="OIO08000.1"/>
    <property type="molecule type" value="Genomic_DNA"/>
</dbReference>